<evidence type="ECO:0000313" key="2">
    <source>
        <dbReference type="EMBL" id="KAK3254857.1"/>
    </source>
</evidence>
<feature type="compositionally biased region" description="Basic and acidic residues" evidence="1">
    <location>
        <begin position="143"/>
        <end position="153"/>
    </location>
</feature>
<dbReference type="EMBL" id="LGRX02023123">
    <property type="protein sequence ID" value="KAK3254857.1"/>
    <property type="molecule type" value="Genomic_DNA"/>
</dbReference>
<dbReference type="AlphaFoldDB" id="A0AAE0F874"/>
<evidence type="ECO:0000256" key="1">
    <source>
        <dbReference type="SAM" id="MobiDB-lite"/>
    </source>
</evidence>
<keyword evidence="3" id="KW-1185">Reference proteome</keyword>
<feature type="compositionally biased region" description="Basic and acidic residues" evidence="1">
    <location>
        <begin position="108"/>
        <end position="131"/>
    </location>
</feature>
<evidence type="ECO:0000313" key="3">
    <source>
        <dbReference type="Proteomes" id="UP001190700"/>
    </source>
</evidence>
<accession>A0AAE0F874</accession>
<feature type="region of interest" description="Disordered" evidence="1">
    <location>
        <begin position="108"/>
        <end position="161"/>
    </location>
</feature>
<comment type="caution">
    <text evidence="2">The sequence shown here is derived from an EMBL/GenBank/DDBJ whole genome shotgun (WGS) entry which is preliminary data.</text>
</comment>
<name>A0AAE0F874_9CHLO</name>
<feature type="non-terminal residue" evidence="2">
    <location>
        <position position="1"/>
    </location>
</feature>
<proteinExistence type="predicted"/>
<sequence>REGEWKETVVSEKGDCARGIGDGNLLVMSHERSWLNSDDALMGPFDKFVKWRHNIYQTPPWRGASPSTRVMSRTCDEMEGHRREQSGMVVIVMVGRGGGGKEVMVVEGREGKEEAAGKEEGGGEGGKEGWRWWRAKRWQSGSEAERDGSVGEWEREEEESA</sequence>
<organism evidence="2 3">
    <name type="scientific">Cymbomonas tetramitiformis</name>
    <dbReference type="NCBI Taxonomy" id="36881"/>
    <lineage>
        <taxon>Eukaryota</taxon>
        <taxon>Viridiplantae</taxon>
        <taxon>Chlorophyta</taxon>
        <taxon>Pyramimonadophyceae</taxon>
        <taxon>Pyramimonadales</taxon>
        <taxon>Pyramimonadaceae</taxon>
        <taxon>Cymbomonas</taxon>
    </lineage>
</organism>
<reference evidence="2 3" key="1">
    <citation type="journal article" date="2015" name="Genome Biol. Evol.">
        <title>Comparative Genomics of a Bacterivorous Green Alga Reveals Evolutionary Causalities and Consequences of Phago-Mixotrophic Mode of Nutrition.</title>
        <authorList>
            <person name="Burns J.A."/>
            <person name="Paasch A."/>
            <person name="Narechania A."/>
            <person name="Kim E."/>
        </authorList>
    </citation>
    <scope>NUCLEOTIDE SEQUENCE [LARGE SCALE GENOMIC DNA]</scope>
    <source>
        <strain evidence="2 3">PLY_AMNH</strain>
    </source>
</reference>
<protein>
    <submittedName>
        <fullName evidence="2">Uncharacterized protein</fullName>
    </submittedName>
</protein>
<dbReference type="Proteomes" id="UP001190700">
    <property type="component" value="Unassembled WGS sequence"/>
</dbReference>
<gene>
    <name evidence="2" type="ORF">CYMTET_35941</name>
</gene>